<feature type="compositionally biased region" description="Polar residues" evidence="1">
    <location>
        <begin position="335"/>
        <end position="371"/>
    </location>
</feature>
<dbReference type="InterPro" id="IPR002035">
    <property type="entry name" value="VWF_A"/>
</dbReference>
<dbReference type="Pfam" id="PF00092">
    <property type="entry name" value="VWA"/>
    <property type="match status" value="2"/>
</dbReference>
<organism evidence="3 4">
    <name type="scientific">Pycnococcus provasolii</name>
    <dbReference type="NCBI Taxonomy" id="41880"/>
    <lineage>
        <taxon>Eukaryota</taxon>
        <taxon>Viridiplantae</taxon>
        <taxon>Chlorophyta</taxon>
        <taxon>Pseudoscourfieldiophyceae</taxon>
        <taxon>Pseudoscourfieldiales</taxon>
        <taxon>Pycnococcaceae</taxon>
        <taxon>Pycnococcus</taxon>
    </lineage>
</organism>
<reference evidence="3" key="1">
    <citation type="submission" date="2020-10" db="EMBL/GenBank/DDBJ databases">
        <title>Unveiling of a novel bifunctional photoreceptor, Dualchrome1, isolated from a cosmopolitan green alga.</title>
        <authorList>
            <person name="Suzuki S."/>
            <person name="Kawachi M."/>
        </authorList>
    </citation>
    <scope>NUCLEOTIDE SEQUENCE</scope>
    <source>
        <strain evidence="3">NIES 2893</strain>
    </source>
</reference>
<name>A0A830HG95_9CHLO</name>
<dbReference type="Gene3D" id="3.40.50.410">
    <property type="entry name" value="von Willebrand factor, type A domain"/>
    <property type="match status" value="2"/>
</dbReference>
<keyword evidence="4" id="KW-1185">Reference proteome</keyword>
<dbReference type="EMBL" id="BNJQ01000008">
    <property type="protein sequence ID" value="GHP04800.1"/>
    <property type="molecule type" value="Genomic_DNA"/>
</dbReference>
<dbReference type="PROSITE" id="PS50234">
    <property type="entry name" value="VWFA"/>
    <property type="match status" value="1"/>
</dbReference>
<feature type="compositionally biased region" description="Pro residues" evidence="1">
    <location>
        <begin position="127"/>
        <end position="140"/>
    </location>
</feature>
<protein>
    <recommendedName>
        <fullName evidence="2">VWFA domain-containing protein</fullName>
    </recommendedName>
</protein>
<dbReference type="Proteomes" id="UP000660262">
    <property type="component" value="Unassembled WGS sequence"/>
</dbReference>
<dbReference type="PANTHER" id="PTHR24020">
    <property type="entry name" value="COLLAGEN ALPHA"/>
    <property type="match status" value="1"/>
</dbReference>
<evidence type="ECO:0000313" key="3">
    <source>
        <dbReference type="EMBL" id="GHP04800.1"/>
    </source>
</evidence>
<proteinExistence type="predicted"/>
<feature type="region of interest" description="Disordered" evidence="1">
    <location>
        <begin position="158"/>
        <end position="185"/>
    </location>
</feature>
<evidence type="ECO:0000259" key="2">
    <source>
        <dbReference type="PROSITE" id="PS50234"/>
    </source>
</evidence>
<sequence length="643" mass="67797">MDVPFESSSGDDIRVVEEGVPASVVLAGHAGELHSRVPSSHAAPAATIPRSALLVFEKEKNASQDTMILNQAAAAAAAAGTSENAQAQPTHMVGVEAAPNITLLPSELISMILVKLVNTAAQTNSAPPSPPTPPPPPPVLLPLSEDDLLSQQMNVDVLTTPAHQPPPPPQAHQAPPSPPTPSRPAFADLAAACMASKRLQTNAEEAWRTCYANTFIQNTTTTNYGQQGLLLDAAASLAGSYRALFQERWKTLVQTNNEAGRRVVDASDGHRSLKNSAIVVPSHYETEAMWRAMLLPNDDVDFASPNDSDDEVPINAEDDDEDDEDDNNNNNSNNMLTTFDTNDNSSLMLLSTSPQDTQQTLPTSDINNHNKSSSSSSPSSSRLVFLVDGSGSVTGEDFDAMISFVIDTLRFHACKLAEDSCSPTEAAVLQFSDTVHVLAPLAPLAAAPPGAKPPPEPMGHAATPPGSPRGVRVSVGRDFYVLPTTPPPANEATSRLTGTAADGEERPVDANARLFARVRRNSRRRHGGTNIALALRAAQEVLLSAAARDAPEDAAASCTVILLSDGRLDTGLARDACSAACELGATTGASLYALGVGRGVDHRELYGLLEKNAEGAASRHSPRDKAYAAPVPSAMRYLDLRSL</sequence>
<dbReference type="InterPro" id="IPR036465">
    <property type="entry name" value="vWFA_dom_sf"/>
</dbReference>
<dbReference type="AlphaFoldDB" id="A0A830HG95"/>
<feature type="region of interest" description="Disordered" evidence="1">
    <location>
        <begin position="122"/>
        <end position="143"/>
    </location>
</feature>
<dbReference type="OrthoDB" id="10256829at2759"/>
<comment type="caution">
    <text evidence="3">The sequence shown here is derived from an EMBL/GenBank/DDBJ whole genome shotgun (WGS) entry which is preliminary data.</text>
</comment>
<feature type="region of interest" description="Disordered" evidence="1">
    <location>
        <begin position="300"/>
        <end position="382"/>
    </location>
</feature>
<dbReference type="InterPro" id="IPR050525">
    <property type="entry name" value="ECM_Assembly_Org"/>
</dbReference>
<feature type="region of interest" description="Disordered" evidence="1">
    <location>
        <begin position="447"/>
        <end position="468"/>
    </location>
</feature>
<dbReference type="SUPFAM" id="SSF53300">
    <property type="entry name" value="vWA-like"/>
    <property type="match status" value="1"/>
</dbReference>
<dbReference type="SMART" id="SM00327">
    <property type="entry name" value="VWA"/>
    <property type="match status" value="1"/>
</dbReference>
<feature type="domain" description="VWFA" evidence="2">
    <location>
        <begin position="382"/>
        <end position="638"/>
    </location>
</feature>
<dbReference type="PANTHER" id="PTHR24020:SF20">
    <property type="entry name" value="PH DOMAIN-CONTAINING PROTEIN"/>
    <property type="match status" value="1"/>
</dbReference>
<feature type="compositionally biased region" description="Pro residues" evidence="1">
    <location>
        <begin position="163"/>
        <end position="182"/>
    </location>
</feature>
<feature type="compositionally biased region" description="Acidic residues" evidence="1">
    <location>
        <begin position="307"/>
        <end position="327"/>
    </location>
</feature>
<feature type="compositionally biased region" description="Low complexity" evidence="1">
    <location>
        <begin position="372"/>
        <end position="381"/>
    </location>
</feature>
<accession>A0A830HG95</accession>
<evidence type="ECO:0000256" key="1">
    <source>
        <dbReference type="SAM" id="MobiDB-lite"/>
    </source>
</evidence>
<evidence type="ECO:0000313" key="4">
    <source>
        <dbReference type="Proteomes" id="UP000660262"/>
    </source>
</evidence>
<gene>
    <name evidence="3" type="ORF">PPROV_000355200</name>
</gene>